<dbReference type="Gene3D" id="3.40.50.1240">
    <property type="entry name" value="Phosphoglycerate mutase-like"/>
    <property type="match status" value="1"/>
</dbReference>
<name>A0A6P8XD33_DROAB</name>
<dbReference type="AlphaFoldDB" id="A0A6P8XD33"/>
<keyword evidence="1" id="KW-0732">Signal</keyword>
<dbReference type="GO" id="GO:0016791">
    <property type="term" value="F:phosphatase activity"/>
    <property type="evidence" value="ECO:0007669"/>
    <property type="project" value="UniProtKB-ARBA"/>
</dbReference>
<accession>A0A6P8XD33</accession>
<evidence type="ECO:0000313" key="2">
    <source>
        <dbReference type="Proteomes" id="UP000515160"/>
    </source>
</evidence>
<evidence type="ECO:0000313" key="3">
    <source>
        <dbReference type="RefSeq" id="XP_034110574.1"/>
    </source>
</evidence>
<dbReference type="OrthoDB" id="6509975at2759"/>
<dbReference type="Proteomes" id="UP000515160">
    <property type="component" value="Chromosome 3"/>
</dbReference>
<dbReference type="GeneID" id="117572087"/>
<proteinExistence type="predicted"/>
<dbReference type="SUPFAM" id="SSF53254">
    <property type="entry name" value="Phosphoglycerate mutase-like"/>
    <property type="match status" value="1"/>
</dbReference>
<feature type="signal peptide" evidence="1">
    <location>
        <begin position="1"/>
        <end position="20"/>
    </location>
</feature>
<sequence>MRLLLLTTLLALLEWGQVRSEDDYHSELPQTLYAEPGCNATKVWIFQTAPMISKDYINKSKHFDELRDLFTRYNREMSTNSSTNTSCEEDLRWNSGNIDKYAANQTYEENQNFAKLYQINFPQLLPKNYNNTYYKFAHINYEHTEASLRAFTEGLFDKSTVPATEDMEYLTELLHPCEQFKKNYIQEEKDFVRYYDRTSKDIAERLE</sequence>
<dbReference type="RefSeq" id="XP_034110574.1">
    <property type="nucleotide sequence ID" value="XM_034254683.1"/>
</dbReference>
<evidence type="ECO:0000256" key="1">
    <source>
        <dbReference type="SAM" id="SignalP"/>
    </source>
</evidence>
<keyword evidence="2" id="KW-1185">Reference proteome</keyword>
<feature type="chain" id="PRO_5027819217" evidence="1">
    <location>
        <begin position="21"/>
        <end position="207"/>
    </location>
</feature>
<protein>
    <submittedName>
        <fullName evidence="3">Multiple inositol polyphosphate phosphatase 1-like</fullName>
    </submittedName>
</protein>
<gene>
    <name evidence="3" type="primary">LOC117572087</name>
</gene>
<organism evidence="2 3">
    <name type="scientific">Drosophila albomicans</name>
    <name type="common">Fruit fly</name>
    <dbReference type="NCBI Taxonomy" id="7291"/>
    <lineage>
        <taxon>Eukaryota</taxon>
        <taxon>Metazoa</taxon>
        <taxon>Ecdysozoa</taxon>
        <taxon>Arthropoda</taxon>
        <taxon>Hexapoda</taxon>
        <taxon>Insecta</taxon>
        <taxon>Pterygota</taxon>
        <taxon>Neoptera</taxon>
        <taxon>Endopterygota</taxon>
        <taxon>Diptera</taxon>
        <taxon>Brachycera</taxon>
        <taxon>Muscomorpha</taxon>
        <taxon>Ephydroidea</taxon>
        <taxon>Drosophilidae</taxon>
        <taxon>Drosophila</taxon>
    </lineage>
</organism>
<dbReference type="InterPro" id="IPR029033">
    <property type="entry name" value="His_PPase_superfam"/>
</dbReference>
<reference evidence="3" key="1">
    <citation type="submission" date="2025-08" db="UniProtKB">
        <authorList>
            <consortium name="RefSeq"/>
        </authorList>
    </citation>
    <scope>IDENTIFICATION</scope>
    <source>
        <strain evidence="3">15112-1751.03</strain>
        <tissue evidence="3">Whole Adult</tissue>
    </source>
</reference>